<dbReference type="AlphaFoldDB" id="A0AAP0P915"/>
<evidence type="ECO:0000256" key="1">
    <source>
        <dbReference type="SAM" id="MobiDB-lite"/>
    </source>
</evidence>
<feature type="region of interest" description="Disordered" evidence="1">
    <location>
        <begin position="50"/>
        <end position="72"/>
    </location>
</feature>
<dbReference type="Proteomes" id="UP001419268">
    <property type="component" value="Unassembled WGS sequence"/>
</dbReference>
<gene>
    <name evidence="2" type="ORF">Scep_011554</name>
</gene>
<keyword evidence="3" id="KW-1185">Reference proteome</keyword>
<reference evidence="2 3" key="1">
    <citation type="submission" date="2024-01" db="EMBL/GenBank/DDBJ databases">
        <title>Genome assemblies of Stephania.</title>
        <authorList>
            <person name="Yang L."/>
        </authorList>
    </citation>
    <scope>NUCLEOTIDE SEQUENCE [LARGE SCALE GENOMIC DNA]</scope>
    <source>
        <strain evidence="2">JXDWG</strain>
        <tissue evidence="2">Leaf</tissue>
    </source>
</reference>
<evidence type="ECO:0000313" key="3">
    <source>
        <dbReference type="Proteomes" id="UP001419268"/>
    </source>
</evidence>
<name>A0AAP0P915_9MAGN</name>
<accession>A0AAP0P915</accession>
<comment type="caution">
    <text evidence="2">The sequence shown here is derived from an EMBL/GenBank/DDBJ whole genome shotgun (WGS) entry which is preliminary data.</text>
</comment>
<sequence length="72" mass="7574">MVRAVEGEIGGRRTVVGEATGKEVHQVGNINWCGGSPRLVGAVGGRQRRRWEAEVGGSGGGGDGLEMRERND</sequence>
<organism evidence="2 3">
    <name type="scientific">Stephania cephalantha</name>
    <dbReference type="NCBI Taxonomy" id="152367"/>
    <lineage>
        <taxon>Eukaryota</taxon>
        <taxon>Viridiplantae</taxon>
        <taxon>Streptophyta</taxon>
        <taxon>Embryophyta</taxon>
        <taxon>Tracheophyta</taxon>
        <taxon>Spermatophyta</taxon>
        <taxon>Magnoliopsida</taxon>
        <taxon>Ranunculales</taxon>
        <taxon>Menispermaceae</taxon>
        <taxon>Menispermoideae</taxon>
        <taxon>Cissampelideae</taxon>
        <taxon>Stephania</taxon>
    </lineage>
</organism>
<protein>
    <submittedName>
        <fullName evidence="2">Uncharacterized protein</fullName>
    </submittedName>
</protein>
<proteinExistence type="predicted"/>
<dbReference type="EMBL" id="JBBNAG010000005">
    <property type="protein sequence ID" value="KAK9132026.1"/>
    <property type="molecule type" value="Genomic_DNA"/>
</dbReference>
<evidence type="ECO:0000313" key="2">
    <source>
        <dbReference type="EMBL" id="KAK9132026.1"/>
    </source>
</evidence>